<dbReference type="RefSeq" id="WP_206362534.1">
    <property type="nucleotide sequence ID" value="NZ_JACIDH010000001.1"/>
</dbReference>
<evidence type="ECO:0000313" key="1">
    <source>
        <dbReference type="EMBL" id="MBB3877880.1"/>
    </source>
</evidence>
<proteinExistence type="predicted"/>
<name>A0A7W6A8A6_9SPHN</name>
<dbReference type="EMBL" id="JACIDH010000001">
    <property type="protein sequence ID" value="MBB3877880.1"/>
    <property type="molecule type" value="Genomic_DNA"/>
</dbReference>
<protein>
    <submittedName>
        <fullName evidence="1">Uncharacterized protein</fullName>
    </submittedName>
</protein>
<reference evidence="1 2" key="1">
    <citation type="submission" date="2020-08" db="EMBL/GenBank/DDBJ databases">
        <title>Genomic Encyclopedia of Type Strains, Phase IV (KMG-IV): sequencing the most valuable type-strain genomes for metagenomic binning, comparative biology and taxonomic classification.</title>
        <authorList>
            <person name="Goeker M."/>
        </authorList>
    </citation>
    <scope>NUCLEOTIDE SEQUENCE [LARGE SCALE GENOMIC DNA]</scope>
    <source>
        <strain evidence="1 2">DSM 19512</strain>
    </source>
</reference>
<dbReference type="AlphaFoldDB" id="A0A7W6A8A6"/>
<accession>A0A7W6A8A6</accession>
<gene>
    <name evidence="1" type="ORF">GGR48_000283</name>
</gene>
<dbReference type="Proteomes" id="UP000538670">
    <property type="component" value="Unassembled WGS sequence"/>
</dbReference>
<evidence type="ECO:0000313" key="2">
    <source>
        <dbReference type="Proteomes" id="UP000538670"/>
    </source>
</evidence>
<comment type="caution">
    <text evidence="1">The sequence shown here is derived from an EMBL/GenBank/DDBJ whole genome shotgun (WGS) entry which is preliminary data.</text>
</comment>
<organism evidence="1 2">
    <name type="scientific">Sphingomonas pseudosanguinis</name>
    <dbReference type="NCBI Taxonomy" id="413712"/>
    <lineage>
        <taxon>Bacteria</taxon>
        <taxon>Pseudomonadati</taxon>
        <taxon>Pseudomonadota</taxon>
        <taxon>Alphaproteobacteria</taxon>
        <taxon>Sphingomonadales</taxon>
        <taxon>Sphingomonadaceae</taxon>
        <taxon>Sphingomonas</taxon>
    </lineage>
</organism>
<sequence>MTRDEARLTLRIALGLYKRSEKKVMGINTEILRDQMVEDILRRMMGSPHNESVILRPSNVVSQAGEREGYWDRDEPHPVPILERNNITFES</sequence>
<keyword evidence="2" id="KW-1185">Reference proteome</keyword>